<dbReference type="GO" id="GO:0016787">
    <property type="term" value="F:hydrolase activity"/>
    <property type="evidence" value="ECO:0007669"/>
    <property type="project" value="InterPro"/>
</dbReference>
<dbReference type="OrthoDB" id="9782511at2"/>
<reference evidence="2 3" key="1">
    <citation type="submission" date="2017-06" db="EMBL/GenBank/DDBJ databases">
        <authorList>
            <person name="Kim H.J."/>
            <person name="Triplett B.A."/>
        </authorList>
    </citation>
    <scope>NUCLEOTIDE SEQUENCE [LARGE SCALE GENOMIC DNA]</scope>
    <source>
        <strain evidence="2 3">DSM 13116</strain>
    </source>
</reference>
<dbReference type="Gene3D" id="3.40.50.1970">
    <property type="match status" value="1"/>
</dbReference>
<sequence length="250" mass="26073">MNLDTLLEDFRQGRVDAAELKRQLLGQSMADAGFARVDHHRLLRKGQAEVVFCQGKTPEQVAHIFEALAGRTGRALGTRADAMHFEAVRHMPGAQYDPLSRVLSIETAPIALTGLVAVVSAGTADLPVAEEAARTAEFLGSRVLRRYDCGVAGIHRVLSVLDDLLEARCVVAVAGMDGALPSVVAGLLPAPVIAVPTSVGYGASFGGLAALLTMLNSCASGVCVVNIDNGFGAGYSAHVINAQCEAARKG</sequence>
<evidence type="ECO:0000313" key="3">
    <source>
        <dbReference type="Proteomes" id="UP000198324"/>
    </source>
</evidence>
<feature type="domain" description="PurE" evidence="1">
    <location>
        <begin position="114"/>
        <end position="246"/>
    </location>
</feature>
<dbReference type="SUPFAM" id="SSF52255">
    <property type="entry name" value="N5-CAIR mutase (phosphoribosylaminoimidazole carboxylase, PurE)"/>
    <property type="match status" value="1"/>
</dbReference>
<gene>
    <name evidence="2" type="ORF">SAMN04488503_1976</name>
</gene>
<dbReference type="PANTHER" id="PTHR43064:SF1">
    <property type="entry name" value="SLL1489 PROTEIN"/>
    <property type="match status" value="1"/>
</dbReference>
<dbReference type="AlphaFoldDB" id="A0A239AB50"/>
<dbReference type="PANTHER" id="PTHR43064">
    <property type="entry name" value="PHOSPHORIBOSYLAMINOIMIDAZOLE CARBOXYLASE-RELATED"/>
    <property type="match status" value="1"/>
</dbReference>
<dbReference type="Pfam" id="PF00731">
    <property type="entry name" value="AIRC"/>
    <property type="match status" value="1"/>
</dbReference>
<accession>A0A239AB50</accession>
<dbReference type="Proteomes" id="UP000198324">
    <property type="component" value="Unassembled WGS sequence"/>
</dbReference>
<dbReference type="NCBIfam" id="NF033503">
    <property type="entry name" value="LarB"/>
    <property type="match status" value="1"/>
</dbReference>
<evidence type="ECO:0000313" key="2">
    <source>
        <dbReference type="EMBL" id="SNR92865.1"/>
    </source>
</evidence>
<dbReference type="InterPro" id="IPR000031">
    <property type="entry name" value="PurE_dom"/>
</dbReference>
<protein>
    <recommendedName>
        <fullName evidence="1">PurE domain-containing protein</fullName>
    </recommendedName>
</protein>
<proteinExistence type="predicted"/>
<dbReference type="EMBL" id="FZOC01000003">
    <property type="protein sequence ID" value="SNR92865.1"/>
    <property type="molecule type" value="Genomic_DNA"/>
</dbReference>
<dbReference type="SMART" id="SM01001">
    <property type="entry name" value="AIRC"/>
    <property type="match status" value="1"/>
</dbReference>
<organism evidence="2 3">
    <name type="scientific">Humidesulfovibrio mexicanus</name>
    <dbReference type="NCBI Taxonomy" id="147047"/>
    <lineage>
        <taxon>Bacteria</taxon>
        <taxon>Pseudomonadati</taxon>
        <taxon>Thermodesulfobacteriota</taxon>
        <taxon>Desulfovibrionia</taxon>
        <taxon>Desulfovibrionales</taxon>
        <taxon>Desulfovibrionaceae</taxon>
        <taxon>Humidesulfovibrio</taxon>
    </lineage>
</organism>
<dbReference type="GO" id="GO:0006189">
    <property type="term" value="P:'de novo' IMP biosynthetic process"/>
    <property type="evidence" value="ECO:0007669"/>
    <property type="project" value="InterPro"/>
</dbReference>
<keyword evidence="3" id="KW-1185">Reference proteome</keyword>
<dbReference type="InterPro" id="IPR039476">
    <property type="entry name" value="P2CMN_synthase_LarB"/>
</dbReference>
<name>A0A239AB50_9BACT</name>
<dbReference type="RefSeq" id="WP_089274175.1">
    <property type="nucleotide sequence ID" value="NZ_FZOC01000003.1"/>
</dbReference>
<evidence type="ECO:0000259" key="1">
    <source>
        <dbReference type="SMART" id="SM01001"/>
    </source>
</evidence>